<gene>
    <name evidence="2" type="ORF">OL599_15640</name>
</gene>
<dbReference type="RefSeq" id="WP_264714750.1">
    <property type="nucleotide sequence ID" value="NZ_JAPDNT010000014.1"/>
</dbReference>
<dbReference type="PROSITE" id="PS51257">
    <property type="entry name" value="PROKAR_LIPOPROTEIN"/>
    <property type="match status" value="1"/>
</dbReference>
<organism evidence="2 3">
    <name type="scientific">Limobrevibacterium gyesilva</name>
    <dbReference type="NCBI Taxonomy" id="2991712"/>
    <lineage>
        <taxon>Bacteria</taxon>
        <taxon>Pseudomonadati</taxon>
        <taxon>Pseudomonadota</taxon>
        <taxon>Alphaproteobacteria</taxon>
        <taxon>Acetobacterales</taxon>
        <taxon>Acetobacteraceae</taxon>
        <taxon>Limobrevibacterium</taxon>
    </lineage>
</organism>
<feature type="region of interest" description="Disordered" evidence="1">
    <location>
        <begin position="94"/>
        <end position="134"/>
    </location>
</feature>
<evidence type="ECO:0000256" key="1">
    <source>
        <dbReference type="SAM" id="MobiDB-lite"/>
    </source>
</evidence>
<dbReference type="AlphaFoldDB" id="A0AA42CGG4"/>
<feature type="compositionally biased region" description="Pro residues" evidence="1">
    <location>
        <begin position="95"/>
        <end position="127"/>
    </location>
</feature>
<reference evidence="2" key="2">
    <citation type="submission" date="2022-10" db="EMBL/GenBank/DDBJ databases">
        <authorList>
            <person name="Trinh H.N."/>
        </authorList>
    </citation>
    <scope>NUCLEOTIDE SEQUENCE</scope>
    <source>
        <strain evidence="2">RN2-1</strain>
    </source>
</reference>
<dbReference type="EMBL" id="JAPDNT010000014">
    <property type="protein sequence ID" value="MCW3476011.1"/>
    <property type="molecule type" value="Genomic_DNA"/>
</dbReference>
<evidence type="ECO:0000313" key="2">
    <source>
        <dbReference type="EMBL" id="MCW3476011.1"/>
    </source>
</evidence>
<sequence length="203" mass="20856">MRRMALLGSILLLSACESPSSYVGNPLSGFGGFVSNTTSLRLNPNGPTGPSDNMRRVRGEEFTTEPLLPEAGNIWPGPPPPEPTLMDLQRQQMEPLPPVTPPEQPRPAPPRGSSTPPVPVTPTPLPGVPGAAVPPRAPAAPVAVAPGGVVQTPQGPATIRNSPNGVQTYTLPSGVTGRAINNGNGTMTLIGPDGSVQSVPVPR</sequence>
<evidence type="ECO:0008006" key="4">
    <source>
        <dbReference type="Google" id="ProtNLM"/>
    </source>
</evidence>
<name>A0AA42CGG4_9PROT</name>
<dbReference type="Proteomes" id="UP001165679">
    <property type="component" value="Unassembled WGS sequence"/>
</dbReference>
<protein>
    <recommendedName>
        <fullName evidence="4">Lipoprotein</fullName>
    </recommendedName>
</protein>
<proteinExistence type="predicted"/>
<comment type="caution">
    <text evidence="2">The sequence shown here is derived from an EMBL/GenBank/DDBJ whole genome shotgun (WGS) entry which is preliminary data.</text>
</comment>
<accession>A0AA42CGG4</accession>
<keyword evidence="3" id="KW-1185">Reference proteome</keyword>
<reference evidence="2" key="1">
    <citation type="submission" date="2022-09" db="EMBL/GenBank/DDBJ databases">
        <title>Rhodovastum sp. nov. RN2-1 isolated from soil in Seongnam, South Korea.</title>
        <authorList>
            <person name="Le N.T."/>
        </authorList>
    </citation>
    <scope>NUCLEOTIDE SEQUENCE</scope>
    <source>
        <strain evidence="2">RN2-1</strain>
    </source>
</reference>
<evidence type="ECO:0000313" key="3">
    <source>
        <dbReference type="Proteomes" id="UP001165679"/>
    </source>
</evidence>